<organism evidence="1 2">
    <name type="scientific">Coemansia aciculifera</name>
    <dbReference type="NCBI Taxonomy" id="417176"/>
    <lineage>
        <taxon>Eukaryota</taxon>
        <taxon>Fungi</taxon>
        <taxon>Fungi incertae sedis</taxon>
        <taxon>Zoopagomycota</taxon>
        <taxon>Kickxellomycotina</taxon>
        <taxon>Kickxellomycetes</taxon>
        <taxon>Kickxellales</taxon>
        <taxon>Kickxellaceae</taxon>
        <taxon>Coemansia</taxon>
    </lineage>
</organism>
<proteinExistence type="predicted"/>
<dbReference type="EMBL" id="JANBVB010000007">
    <property type="protein sequence ID" value="KAJ2900328.1"/>
    <property type="molecule type" value="Genomic_DNA"/>
</dbReference>
<name>A0ACC1M8P6_9FUNG</name>
<evidence type="ECO:0000313" key="1">
    <source>
        <dbReference type="EMBL" id="KAJ2900328.1"/>
    </source>
</evidence>
<evidence type="ECO:0000313" key="2">
    <source>
        <dbReference type="Proteomes" id="UP001139981"/>
    </source>
</evidence>
<reference evidence="1" key="1">
    <citation type="submission" date="2022-07" db="EMBL/GenBank/DDBJ databases">
        <title>Phylogenomic reconstructions and comparative analyses of Kickxellomycotina fungi.</title>
        <authorList>
            <person name="Reynolds N.K."/>
            <person name="Stajich J.E."/>
            <person name="Barry K."/>
            <person name="Grigoriev I.V."/>
            <person name="Crous P."/>
            <person name="Smith M.E."/>
        </authorList>
    </citation>
    <scope>NUCLEOTIDE SEQUENCE</scope>
    <source>
        <strain evidence="1">CBS 190363</strain>
    </source>
</reference>
<sequence length="503" mass="55541">MTNLLSFSVTASEAERVVYFASIGRTLDPRGMGDTVMVVVISTVYFIEFLAVLFMLWNRNYPPIKAKNPLLMAFVFIASIFWFTGNLQVNGHVPLKDTPLTQCKGIGVWLHILAGVCAVSLLIGFRSFGLYQVFCRNRPYRGPALYIAAIVTIACMLVFGIITESLPDNESVIYNDATDNCGFGLGYRIAMFALIWVSWIVVAILNWRIRKIKSSFNESREITIACIVVFGVLTFMTVLSLVAPRYPASMKLRVVATSLNHFAATSIWWVMMGVPVYKCLTNRQQYLQQWICKLRQDGLQRAYHMETGTSKGNNMSSVDHHHHHHSKHVAMANKEIEYANDNGEFYYGAADNNTSIDIASLQGCPNTTDSSVCSRSGDGAANPSSSVSSLVKHQQSSASNCSSANQMAYSSECPSEISKAYRVQSPPTSKRPWDKLASAVSRLSGPAPSTGLTSPTRLSPPAQPYTHTSEYAESIATPQLQRDAAQGTQLDDNMYGPDDRQIL</sequence>
<gene>
    <name evidence="1" type="ORF">IWW38_000587</name>
</gene>
<protein>
    <submittedName>
        <fullName evidence="1">Uncharacterized protein</fullName>
    </submittedName>
</protein>
<accession>A0ACC1M8P6</accession>
<comment type="caution">
    <text evidence="1">The sequence shown here is derived from an EMBL/GenBank/DDBJ whole genome shotgun (WGS) entry which is preliminary data.</text>
</comment>
<keyword evidence="2" id="KW-1185">Reference proteome</keyword>
<dbReference type="Proteomes" id="UP001139981">
    <property type="component" value="Unassembled WGS sequence"/>
</dbReference>